<gene>
    <name evidence="1" type="ORF">Poli38472_012189</name>
</gene>
<accession>A0A8K1CRM7</accession>
<keyword evidence="2" id="KW-1185">Reference proteome</keyword>
<reference evidence="1" key="1">
    <citation type="submission" date="2019-03" db="EMBL/GenBank/DDBJ databases">
        <title>Long read genome sequence of the mycoparasitic Pythium oligandrum ATCC 38472 isolated from sugarbeet rhizosphere.</title>
        <authorList>
            <person name="Gaulin E."/>
        </authorList>
    </citation>
    <scope>NUCLEOTIDE SEQUENCE</scope>
    <source>
        <strain evidence="1">ATCC 38472_TT</strain>
    </source>
</reference>
<dbReference type="GO" id="GO:0032211">
    <property type="term" value="P:negative regulation of telomere maintenance via telomerase"/>
    <property type="evidence" value="ECO:0007669"/>
    <property type="project" value="TreeGrafter"/>
</dbReference>
<protein>
    <submittedName>
        <fullName evidence="1">Uncharacterized protein</fullName>
    </submittedName>
</protein>
<evidence type="ECO:0000313" key="2">
    <source>
        <dbReference type="Proteomes" id="UP000794436"/>
    </source>
</evidence>
<sequence>MITHGEIVQIAEVLRSPQLQNRSVRVTGRLESFDAARNLAVISFQGARMTVETNTMAMDGREMTVGSMYQFLGETHRIGGGPDDVRLRARVLRNVDNMDIDLFLQALELRRQFLAAQ</sequence>
<dbReference type="GO" id="GO:0003697">
    <property type="term" value="F:single-stranded DNA binding"/>
    <property type="evidence" value="ECO:0007669"/>
    <property type="project" value="InterPro"/>
</dbReference>
<dbReference type="GO" id="GO:1990879">
    <property type="term" value="C:CST complex"/>
    <property type="evidence" value="ECO:0007669"/>
    <property type="project" value="InterPro"/>
</dbReference>
<evidence type="ECO:0000313" key="1">
    <source>
        <dbReference type="EMBL" id="TMW67073.1"/>
    </source>
</evidence>
<organism evidence="1 2">
    <name type="scientific">Pythium oligandrum</name>
    <name type="common">Mycoparasitic fungus</name>
    <dbReference type="NCBI Taxonomy" id="41045"/>
    <lineage>
        <taxon>Eukaryota</taxon>
        <taxon>Sar</taxon>
        <taxon>Stramenopiles</taxon>
        <taxon>Oomycota</taxon>
        <taxon>Peronosporomycetes</taxon>
        <taxon>Pythiales</taxon>
        <taxon>Pythiaceae</taxon>
        <taxon>Pythium</taxon>
    </lineage>
</organism>
<dbReference type="GO" id="GO:0042162">
    <property type="term" value="F:telomeric DNA binding"/>
    <property type="evidence" value="ECO:0007669"/>
    <property type="project" value="TreeGrafter"/>
</dbReference>
<dbReference type="PANTHER" id="PTHR33905">
    <property type="entry name" value="CST COMPLEX SUBUNIT TEN1"/>
    <property type="match status" value="1"/>
</dbReference>
<comment type="caution">
    <text evidence="1">The sequence shown here is derived from an EMBL/GenBank/DDBJ whole genome shotgun (WGS) entry which is preliminary data.</text>
</comment>
<dbReference type="EMBL" id="SPLM01000006">
    <property type="protein sequence ID" value="TMW67073.1"/>
    <property type="molecule type" value="Genomic_DNA"/>
</dbReference>
<dbReference type="OrthoDB" id="342190at2759"/>
<name>A0A8K1CRM7_PYTOL</name>
<dbReference type="Gene3D" id="2.40.50.140">
    <property type="entry name" value="Nucleic acid-binding proteins"/>
    <property type="match status" value="1"/>
</dbReference>
<dbReference type="Pfam" id="PF15490">
    <property type="entry name" value="Ten1_2"/>
    <property type="match status" value="1"/>
</dbReference>
<dbReference type="Proteomes" id="UP000794436">
    <property type="component" value="Unassembled WGS sequence"/>
</dbReference>
<dbReference type="InterPro" id="IPR029146">
    <property type="entry name" value="Ten1_animal_plant"/>
</dbReference>
<dbReference type="AlphaFoldDB" id="A0A8K1CRM7"/>
<dbReference type="GO" id="GO:0010521">
    <property type="term" value="F:telomerase inhibitor activity"/>
    <property type="evidence" value="ECO:0007669"/>
    <property type="project" value="TreeGrafter"/>
</dbReference>
<proteinExistence type="predicted"/>
<dbReference type="PANTHER" id="PTHR33905:SF1">
    <property type="entry name" value="CST COMPLEX SUBUNIT TEN1"/>
    <property type="match status" value="1"/>
</dbReference>
<dbReference type="InterPro" id="IPR012340">
    <property type="entry name" value="NA-bd_OB-fold"/>
</dbReference>